<organism evidence="2 3">
    <name type="scientific">Paralvinella palmiformis</name>
    <dbReference type="NCBI Taxonomy" id="53620"/>
    <lineage>
        <taxon>Eukaryota</taxon>
        <taxon>Metazoa</taxon>
        <taxon>Spiralia</taxon>
        <taxon>Lophotrochozoa</taxon>
        <taxon>Annelida</taxon>
        <taxon>Polychaeta</taxon>
        <taxon>Sedentaria</taxon>
        <taxon>Canalipalpata</taxon>
        <taxon>Terebellida</taxon>
        <taxon>Terebelliformia</taxon>
        <taxon>Alvinellidae</taxon>
        <taxon>Paralvinella</taxon>
    </lineage>
</organism>
<sequence>MTTTGNDWYQEAFSICIAESTPPSHLLIILVVLLLVIWWSLAVLTTNMLKRRRHQHMHDAFFSVSRLMEIRQSEPSSEQQLELTESQQESPFELFPIKFLVNLRFFYVFHIPLSLWNKNTSSPRQIPVYFKVHR</sequence>
<accession>A0AAD9JBG2</accession>
<gene>
    <name evidence="2" type="ORF">LSH36_427g00013</name>
</gene>
<dbReference type="AlphaFoldDB" id="A0AAD9JBG2"/>
<protein>
    <submittedName>
        <fullName evidence="2">Uncharacterized protein</fullName>
    </submittedName>
</protein>
<proteinExistence type="predicted"/>
<dbReference type="Proteomes" id="UP001208570">
    <property type="component" value="Unassembled WGS sequence"/>
</dbReference>
<evidence type="ECO:0000313" key="2">
    <source>
        <dbReference type="EMBL" id="KAK2149988.1"/>
    </source>
</evidence>
<dbReference type="EMBL" id="JAODUP010000427">
    <property type="protein sequence ID" value="KAK2149988.1"/>
    <property type="molecule type" value="Genomic_DNA"/>
</dbReference>
<keyword evidence="1" id="KW-0472">Membrane</keyword>
<feature type="transmembrane region" description="Helical" evidence="1">
    <location>
        <begin position="27"/>
        <end position="49"/>
    </location>
</feature>
<name>A0AAD9JBG2_9ANNE</name>
<evidence type="ECO:0000256" key="1">
    <source>
        <dbReference type="SAM" id="Phobius"/>
    </source>
</evidence>
<keyword evidence="3" id="KW-1185">Reference proteome</keyword>
<reference evidence="2" key="1">
    <citation type="journal article" date="2023" name="Mol. Biol. Evol.">
        <title>Third-Generation Sequencing Reveals the Adaptive Role of the Epigenome in Three Deep-Sea Polychaetes.</title>
        <authorList>
            <person name="Perez M."/>
            <person name="Aroh O."/>
            <person name="Sun Y."/>
            <person name="Lan Y."/>
            <person name="Juniper S.K."/>
            <person name="Young C.R."/>
            <person name="Angers B."/>
            <person name="Qian P.Y."/>
        </authorList>
    </citation>
    <scope>NUCLEOTIDE SEQUENCE</scope>
    <source>
        <strain evidence="2">P08H-3</strain>
    </source>
</reference>
<comment type="caution">
    <text evidence="2">The sequence shown here is derived from an EMBL/GenBank/DDBJ whole genome shotgun (WGS) entry which is preliminary data.</text>
</comment>
<keyword evidence="1" id="KW-0812">Transmembrane</keyword>
<evidence type="ECO:0000313" key="3">
    <source>
        <dbReference type="Proteomes" id="UP001208570"/>
    </source>
</evidence>
<keyword evidence="1" id="KW-1133">Transmembrane helix</keyword>